<dbReference type="InterPro" id="IPR029044">
    <property type="entry name" value="Nucleotide-diphossugar_trans"/>
</dbReference>
<proteinExistence type="inferred from homology"/>
<sequence>MEKLLSIIVPVYNKELFLNECIESIGALNIDEDKIEAIFIDDCSSDNSLKIIEGYKNKYSFLKLIKLEENTGSPAEPRNVGIKNANGKYITFLDADDWLDSIGLPMLLNQAEENNADVAFGHSIKHTDKAISKLGRFTSYKVANDLVPYEINKIFRAVGPPGKIIKRDIIVENKIEFKHMKFGEDKLFFINAISKCKTASMNSTPVYHVNRYSYNQSLVGETNIIEKTHFNLLVLQEVLKLDIPKSAEFQSLSRLVEVDFISRLFNNSRFLKSENKAVFYNLFQQMIDTLNEHDKNVEDYIIGDKYKNIYQMLINKEYEKLFDFIGMLLKGGKADRYVKDNQIHFLMPETIKDYLPMKEELFAVYEGTHLIGNELREVIRVYKAPETTIDQVLLTEINYELNAIEVEFSEDEHRLYVKTEDLSKCDFDFNINLIHDKYKKYTINMNLPNATQTLKLNRQNFKSEFIVNEKKSRKTEAPNKYFTYNPITIGIAKKVNLYKDVEFEERADANVEIGEIIEIKNIGYTKKNTPRLITVDGLVLTANQKFIYRVATSNANRYIYEKPETVIITKECKEYQNRDFSGEALKELKVNEKVAIQKVVASSKGTPRLKTMHGTFITANRNFVKEV</sequence>
<dbReference type="Pfam" id="PF00535">
    <property type="entry name" value="Glycos_transf_2"/>
    <property type="match status" value="1"/>
</dbReference>
<evidence type="ECO:0000259" key="3">
    <source>
        <dbReference type="Pfam" id="PF19087"/>
    </source>
</evidence>
<organism evidence="4 5">
    <name type="scientific">Staphylococcus equorum</name>
    <dbReference type="NCBI Taxonomy" id="246432"/>
    <lineage>
        <taxon>Bacteria</taxon>
        <taxon>Bacillati</taxon>
        <taxon>Bacillota</taxon>
        <taxon>Bacilli</taxon>
        <taxon>Bacillales</taxon>
        <taxon>Staphylococcaceae</taxon>
        <taxon>Staphylococcus</taxon>
    </lineage>
</organism>
<dbReference type="PANTHER" id="PTHR22916">
    <property type="entry name" value="GLYCOSYLTRANSFERASE"/>
    <property type="match status" value="1"/>
</dbReference>
<dbReference type="CDD" id="cd00761">
    <property type="entry name" value="Glyco_tranf_GTA_type"/>
    <property type="match status" value="1"/>
</dbReference>
<dbReference type="Gene3D" id="3.90.550.10">
    <property type="entry name" value="Spore Coat Polysaccharide Biosynthesis Protein SpsA, Chain A"/>
    <property type="match status" value="1"/>
</dbReference>
<keyword evidence="4" id="KW-0808">Transferase</keyword>
<comment type="caution">
    <text evidence="4">The sequence shown here is derived from an EMBL/GenBank/DDBJ whole genome shotgun (WGS) entry which is preliminary data.</text>
</comment>
<gene>
    <name evidence="4" type="ORF">ASS94_03620</name>
</gene>
<dbReference type="InterPro" id="IPR001173">
    <property type="entry name" value="Glyco_trans_2-like"/>
</dbReference>
<feature type="domain" description="Glycosyltransferase 2-like" evidence="2">
    <location>
        <begin position="6"/>
        <end position="129"/>
    </location>
</feature>
<dbReference type="AlphaFoldDB" id="A0AAP7IF67"/>
<reference evidence="5" key="1">
    <citation type="submission" date="2015-11" db="EMBL/GenBank/DDBJ databases">
        <title>Genomic diversity of Staphylococcus saprophyticus strains from urinary tract infections, animal surfaces, and fermented foods.</title>
        <authorList>
            <person name="Wolfe B.E."/>
        </authorList>
    </citation>
    <scope>NUCLEOTIDE SEQUENCE [LARGE SCALE GENOMIC DNA]</scope>
    <source>
        <strain evidence="5">738_7</strain>
    </source>
</reference>
<dbReference type="EMBL" id="LNPX01000011">
    <property type="protein sequence ID" value="OEK58419.1"/>
    <property type="molecule type" value="Genomic_DNA"/>
</dbReference>
<accession>A0AAP7IF67</accession>
<dbReference type="InterPro" id="IPR044081">
    <property type="entry name" value="DUF5776"/>
</dbReference>
<name>A0AAP7IF67_9STAP</name>
<dbReference type="Proteomes" id="UP000095464">
    <property type="component" value="Unassembled WGS sequence"/>
</dbReference>
<dbReference type="SUPFAM" id="SSF53448">
    <property type="entry name" value="Nucleotide-diphospho-sugar transferases"/>
    <property type="match status" value="1"/>
</dbReference>
<dbReference type="Pfam" id="PF19087">
    <property type="entry name" value="DUF5776"/>
    <property type="match status" value="2"/>
</dbReference>
<feature type="domain" description="DUF5776" evidence="3">
    <location>
        <begin position="481"/>
        <end position="547"/>
    </location>
</feature>
<dbReference type="RefSeq" id="WP_069812506.1">
    <property type="nucleotide sequence ID" value="NZ_CP066013.1"/>
</dbReference>
<dbReference type="GeneID" id="69846196"/>
<dbReference type="PANTHER" id="PTHR22916:SF3">
    <property type="entry name" value="UDP-GLCNAC:BETAGAL BETA-1,3-N-ACETYLGLUCOSAMINYLTRANSFERASE-LIKE PROTEIN 1"/>
    <property type="match status" value="1"/>
</dbReference>
<feature type="domain" description="DUF5776" evidence="3">
    <location>
        <begin position="558"/>
        <end position="624"/>
    </location>
</feature>
<dbReference type="GO" id="GO:0016758">
    <property type="term" value="F:hexosyltransferase activity"/>
    <property type="evidence" value="ECO:0007669"/>
    <property type="project" value="UniProtKB-ARBA"/>
</dbReference>
<evidence type="ECO:0000259" key="2">
    <source>
        <dbReference type="Pfam" id="PF00535"/>
    </source>
</evidence>
<evidence type="ECO:0000313" key="5">
    <source>
        <dbReference type="Proteomes" id="UP000095464"/>
    </source>
</evidence>
<evidence type="ECO:0000313" key="4">
    <source>
        <dbReference type="EMBL" id="OEK58419.1"/>
    </source>
</evidence>
<comment type="similarity">
    <text evidence="1">Belongs to the glycosyltransferase 2 family.</text>
</comment>
<evidence type="ECO:0000256" key="1">
    <source>
        <dbReference type="ARBA" id="ARBA00006739"/>
    </source>
</evidence>
<protein>
    <submittedName>
        <fullName evidence="4">Glycosyl transferase</fullName>
    </submittedName>
</protein>